<dbReference type="InterPro" id="IPR015330">
    <property type="entry name" value="DNA_primase/pol_bifunc_N"/>
</dbReference>
<gene>
    <name evidence="3" type="ORF">SAMN05661093_06394</name>
</gene>
<keyword evidence="4" id="KW-1185">Reference proteome</keyword>
<evidence type="ECO:0000313" key="4">
    <source>
        <dbReference type="Proteomes" id="UP000192674"/>
    </source>
</evidence>
<dbReference type="Pfam" id="PF09250">
    <property type="entry name" value="Prim-Pol"/>
    <property type="match status" value="1"/>
</dbReference>
<dbReference type="AlphaFoldDB" id="A0A1Y5XWE1"/>
<feature type="compositionally biased region" description="Polar residues" evidence="1">
    <location>
        <begin position="214"/>
        <end position="225"/>
    </location>
</feature>
<feature type="region of interest" description="Disordered" evidence="1">
    <location>
        <begin position="207"/>
        <end position="231"/>
    </location>
</feature>
<reference evidence="3 4" key="1">
    <citation type="submission" date="2017-04" db="EMBL/GenBank/DDBJ databases">
        <authorList>
            <person name="Afonso C.L."/>
            <person name="Miller P.J."/>
            <person name="Scott M.A."/>
            <person name="Spackman E."/>
            <person name="Goraichik I."/>
            <person name="Dimitrov K.M."/>
            <person name="Suarez D.L."/>
            <person name="Swayne D.E."/>
        </authorList>
    </citation>
    <scope>NUCLEOTIDE SEQUENCE [LARGE SCALE GENOMIC DNA]</scope>
    <source>
        <strain evidence="3 4">DSM 43828</strain>
    </source>
</reference>
<dbReference type="EMBL" id="FWXV01000006">
    <property type="protein sequence ID" value="SMD20371.1"/>
    <property type="molecule type" value="Genomic_DNA"/>
</dbReference>
<organism evidence="3 4">
    <name type="scientific">Kibdelosporangium aridum</name>
    <dbReference type="NCBI Taxonomy" id="2030"/>
    <lineage>
        <taxon>Bacteria</taxon>
        <taxon>Bacillati</taxon>
        <taxon>Actinomycetota</taxon>
        <taxon>Actinomycetes</taxon>
        <taxon>Pseudonocardiales</taxon>
        <taxon>Pseudonocardiaceae</taxon>
        <taxon>Kibdelosporangium</taxon>
    </lineage>
</organism>
<name>A0A1Y5XWE1_KIBAR</name>
<feature type="domain" description="DNA primase/polymerase bifunctional N-terminal" evidence="2">
    <location>
        <begin position="34"/>
        <end position="182"/>
    </location>
</feature>
<dbReference type="RefSeq" id="WP_084430508.1">
    <property type="nucleotide sequence ID" value="NZ_FWXV01000006.1"/>
</dbReference>
<evidence type="ECO:0000256" key="1">
    <source>
        <dbReference type="SAM" id="MobiDB-lite"/>
    </source>
</evidence>
<protein>
    <submittedName>
        <fullName evidence="3">Bifunctional DNA primase/polymerase, N-terminal</fullName>
    </submittedName>
</protein>
<sequence>MSLSERVPARLRVTQCNSSTTAARRLISLRDAALSASQHGWPVLPGSVWRQSRYYNAITNASTNGLTPVVPRQHATVDRQQVRAWWATLPHAVLLVVGKAFDVISVPMSWGISAAKHSKFRQDPAPVIVTPDRMAHFLVATPATLNVELSRWPQAVLARPLTVVPAPPTHMDGNLVKWWVAPNRTDWTPGDPAIVQHVLVATASRGAAKGVNASAPSDQHPQTRGRTSRKP</sequence>
<evidence type="ECO:0000259" key="2">
    <source>
        <dbReference type="Pfam" id="PF09250"/>
    </source>
</evidence>
<accession>A0A1Y5XWE1</accession>
<dbReference type="Proteomes" id="UP000192674">
    <property type="component" value="Unassembled WGS sequence"/>
</dbReference>
<proteinExistence type="predicted"/>
<evidence type="ECO:0000313" key="3">
    <source>
        <dbReference type="EMBL" id="SMD20371.1"/>
    </source>
</evidence>